<feature type="transmembrane region" description="Helical" evidence="8">
    <location>
        <begin position="80"/>
        <end position="99"/>
    </location>
</feature>
<dbReference type="InterPro" id="IPR036259">
    <property type="entry name" value="MFS_trans_sf"/>
</dbReference>
<evidence type="ECO:0000256" key="1">
    <source>
        <dbReference type="ARBA" id="ARBA00004651"/>
    </source>
</evidence>
<evidence type="ECO:0000313" key="11">
    <source>
        <dbReference type="Proteomes" id="UP001519343"/>
    </source>
</evidence>
<feature type="transmembrane region" description="Helical" evidence="8">
    <location>
        <begin position="105"/>
        <end position="127"/>
    </location>
</feature>
<dbReference type="PROSITE" id="PS50850">
    <property type="entry name" value="MFS"/>
    <property type="match status" value="1"/>
</dbReference>
<dbReference type="RefSeq" id="WP_209809083.1">
    <property type="nucleotide sequence ID" value="NZ_JAGGKT010000002.1"/>
</dbReference>
<feature type="transmembrane region" description="Helical" evidence="8">
    <location>
        <begin position="44"/>
        <end position="68"/>
    </location>
</feature>
<accession>A0ABS4GL40</accession>
<keyword evidence="11" id="KW-1185">Reference proteome</keyword>
<dbReference type="InterPro" id="IPR020846">
    <property type="entry name" value="MFS_dom"/>
</dbReference>
<proteinExistence type="inferred from homology"/>
<dbReference type="PANTHER" id="PTHR43271:SF1">
    <property type="entry name" value="INNER MEMBRANE TRANSPORT PROTEIN YNFM"/>
    <property type="match status" value="1"/>
</dbReference>
<comment type="subcellular location">
    <subcellularLocation>
        <location evidence="1">Cell membrane</location>
        <topology evidence="1">Multi-pass membrane protein</topology>
    </subcellularLocation>
</comment>
<feature type="transmembrane region" description="Helical" evidence="8">
    <location>
        <begin position="365"/>
        <end position="384"/>
    </location>
</feature>
<organism evidence="10 11">
    <name type="scientific">Ammoniphilus resinae</name>
    <dbReference type="NCBI Taxonomy" id="861532"/>
    <lineage>
        <taxon>Bacteria</taxon>
        <taxon>Bacillati</taxon>
        <taxon>Bacillota</taxon>
        <taxon>Bacilli</taxon>
        <taxon>Bacillales</taxon>
        <taxon>Paenibacillaceae</taxon>
        <taxon>Aneurinibacillus group</taxon>
        <taxon>Ammoniphilus</taxon>
    </lineage>
</organism>
<sequence length="404" mass="43578">MSYIERGTKEFRLANLALFAGGFVTFAILWSIQPLLPEIAKQYHVSPAVSSLTLSSTTVALAISMLVAGSLSEVYGRKPVMAVSLLASSILAILVAFSPNFHVLLLLRIVQGIALGGLPAIAMAYLGEEIKPSSLGMAMGLYISGNTIGGMSGRIITGALTDYFDWRVAVVGIGIISLFASLLFWLTLPRSTHFEPRKLEFGKLGMSLLSQFKEPGFVYLFGVGFLLMGGFSSLYNYIGFQLMAPPYLLSQTLVGFIFVVYLVGTFSSTWMGILADQHGRKKIIQVSMGIYLLGACLTLYGNLWIKIIGIAVFTFGFFAGHSIASSWVGKLATHDKAQVSALYLFFYYVGSSIGGTAGGTFYGSFGWIGVVGMIIVFTFIAFGLSTKIGKKKVQVTSKQVSLKM</sequence>
<dbReference type="InterPro" id="IPR011701">
    <property type="entry name" value="MFS"/>
</dbReference>
<keyword evidence="3" id="KW-0813">Transport</keyword>
<protein>
    <submittedName>
        <fullName evidence="10">YNFM family putative membrane transporter</fullName>
    </submittedName>
</protein>
<feature type="transmembrane region" description="Helical" evidence="8">
    <location>
        <begin position="307"/>
        <end position="329"/>
    </location>
</feature>
<gene>
    <name evidence="10" type="ORF">J2Z37_000974</name>
</gene>
<name>A0ABS4GL40_9BACL</name>
<evidence type="ECO:0000256" key="3">
    <source>
        <dbReference type="ARBA" id="ARBA00022448"/>
    </source>
</evidence>
<keyword evidence="7 8" id="KW-0472">Membrane</keyword>
<evidence type="ECO:0000256" key="5">
    <source>
        <dbReference type="ARBA" id="ARBA00022692"/>
    </source>
</evidence>
<keyword evidence="4" id="KW-1003">Cell membrane</keyword>
<dbReference type="EMBL" id="JAGGKT010000002">
    <property type="protein sequence ID" value="MBP1930977.1"/>
    <property type="molecule type" value="Genomic_DNA"/>
</dbReference>
<comment type="similarity">
    <text evidence="2">Belongs to the major facilitator superfamily.</text>
</comment>
<reference evidence="10 11" key="1">
    <citation type="submission" date="2021-03" db="EMBL/GenBank/DDBJ databases">
        <title>Genomic Encyclopedia of Type Strains, Phase IV (KMG-IV): sequencing the most valuable type-strain genomes for metagenomic binning, comparative biology and taxonomic classification.</title>
        <authorList>
            <person name="Goeker M."/>
        </authorList>
    </citation>
    <scope>NUCLEOTIDE SEQUENCE [LARGE SCALE GENOMIC DNA]</scope>
    <source>
        <strain evidence="10 11">DSM 24738</strain>
    </source>
</reference>
<feature type="transmembrane region" description="Helical" evidence="8">
    <location>
        <begin position="216"/>
        <end position="235"/>
    </location>
</feature>
<dbReference type="PANTHER" id="PTHR43271">
    <property type="entry name" value="BLL2771 PROTEIN"/>
    <property type="match status" value="1"/>
</dbReference>
<evidence type="ECO:0000256" key="2">
    <source>
        <dbReference type="ARBA" id="ARBA00008335"/>
    </source>
</evidence>
<feature type="transmembrane region" description="Helical" evidence="8">
    <location>
        <begin position="12"/>
        <end position="32"/>
    </location>
</feature>
<evidence type="ECO:0000313" key="10">
    <source>
        <dbReference type="EMBL" id="MBP1930977.1"/>
    </source>
</evidence>
<evidence type="ECO:0000256" key="7">
    <source>
        <dbReference type="ARBA" id="ARBA00023136"/>
    </source>
</evidence>
<evidence type="ECO:0000256" key="6">
    <source>
        <dbReference type="ARBA" id="ARBA00022989"/>
    </source>
</evidence>
<dbReference type="Pfam" id="PF07690">
    <property type="entry name" value="MFS_1"/>
    <property type="match status" value="1"/>
</dbReference>
<evidence type="ECO:0000256" key="8">
    <source>
        <dbReference type="SAM" id="Phobius"/>
    </source>
</evidence>
<keyword evidence="5 8" id="KW-0812">Transmembrane</keyword>
<feature type="transmembrane region" description="Helical" evidence="8">
    <location>
        <begin position="247"/>
        <end position="271"/>
    </location>
</feature>
<evidence type="ECO:0000256" key="4">
    <source>
        <dbReference type="ARBA" id="ARBA00022475"/>
    </source>
</evidence>
<dbReference type="SUPFAM" id="SSF103473">
    <property type="entry name" value="MFS general substrate transporter"/>
    <property type="match status" value="1"/>
</dbReference>
<dbReference type="CDD" id="cd17324">
    <property type="entry name" value="MFS_NepI_like"/>
    <property type="match status" value="1"/>
</dbReference>
<evidence type="ECO:0000259" key="9">
    <source>
        <dbReference type="PROSITE" id="PS50850"/>
    </source>
</evidence>
<dbReference type="Proteomes" id="UP001519343">
    <property type="component" value="Unassembled WGS sequence"/>
</dbReference>
<dbReference type="Gene3D" id="1.20.1250.20">
    <property type="entry name" value="MFS general substrate transporter like domains"/>
    <property type="match status" value="1"/>
</dbReference>
<keyword evidence="6 8" id="KW-1133">Transmembrane helix</keyword>
<feature type="domain" description="Major facilitator superfamily (MFS) profile" evidence="9">
    <location>
        <begin position="10"/>
        <end position="387"/>
    </location>
</feature>
<feature type="transmembrane region" description="Helical" evidence="8">
    <location>
        <begin position="166"/>
        <end position="188"/>
    </location>
</feature>
<feature type="transmembrane region" description="Helical" evidence="8">
    <location>
        <begin position="341"/>
        <end position="359"/>
    </location>
</feature>
<feature type="transmembrane region" description="Helical" evidence="8">
    <location>
        <begin position="283"/>
        <end position="301"/>
    </location>
</feature>
<feature type="transmembrane region" description="Helical" evidence="8">
    <location>
        <begin position="139"/>
        <end position="160"/>
    </location>
</feature>
<comment type="caution">
    <text evidence="10">The sequence shown here is derived from an EMBL/GenBank/DDBJ whole genome shotgun (WGS) entry which is preliminary data.</text>
</comment>